<organism evidence="2">
    <name type="scientific">Aphanomyces astaci</name>
    <name type="common">Crayfish plague agent</name>
    <dbReference type="NCBI Taxonomy" id="112090"/>
    <lineage>
        <taxon>Eukaryota</taxon>
        <taxon>Sar</taxon>
        <taxon>Stramenopiles</taxon>
        <taxon>Oomycota</taxon>
        <taxon>Saprolegniomycetes</taxon>
        <taxon>Saprolegniales</taxon>
        <taxon>Verrucalvaceae</taxon>
        <taxon>Aphanomyces</taxon>
    </lineage>
</organism>
<evidence type="ECO:0000256" key="1">
    <source>
        <dbReference type="SAM" id="Phobius"/>
    </source>
</evidence>
<keyword evidence="1" id="KW-0472">Membrane</keyword>
<dbReference type="RefSeq" id="XP_009839762.1">
    <property type="nucleotide sequence ID" value="XM_009841460.1"/>
</dbReference>
<feature type="transmembrane region" description="Helical" evidence="1">
    <location>
        <begin position="42"/>
        <end position="62"/>
    </location>
</feature>
<accession>W4FVN3</accession>
<keyword evidence="1" id="KW-1133">Transmembrane helix</keyword>
<dbReference type="EMBL" id="KI913164">
    <property type="protein sequence ID" value="ETV70698.1"/>
    <property type="molecule type" value="Genomic_DNA"/>
</dbReference>
<gene>
    <name evidence="2" type="ORF">H257_13797</name>
</gene>
<sequence length="203" mass="22488">MYLIRIGVHERPIQHVVLARVFTCKANGKAGLVAIGERVHRLVAALAVALAAHGWLLLLVLLRSLLLQEHHRYIRPVFRTRPTVMTAHTQVKVERCGGCIIGAREGLGTPVALRGKHQLGVQVGRQHSLERTFRRPPPLRSVALVAQHKPRQVGQRQVNGAGERKQVAAVALGVVAHRRRVVLLLAEGAVRNFPLRRSMARRA</sequence>
<proteinExistence type="predicted"/>
<dbReference type="AlphaFoldDB" id="W4FVN3"/>
<protein>
    <submittedName>
        <fullName evidence="2">Uncharacterized protein</fullName>
    </submittedName>
</protein>
<evidence type="ECO:0000313" key="2">
    <source>
        <dbReference type="EMBL" id="ETV70698.1"/>
    </source>
</evidence>
<keyword evidence="1" id="KW-0812">Transmembrane</keyword>
<reference evidence="2" key="1">
    <citation type="submission" date="2013-12" db="EMBL/GenBank/DDBJ databases">
        <title>The Genome Sequence of Aphanomyces astaci APO3.</title>
        <authorList>
            <consortium name="The Broad Institute Genomics Platform"/>
            <person name="Russ C."/>
            <person name="Tyler B."/>
            <person name="van West P."/>
            <person name="Dieguez-Uribeondo J."/>
            <person name="Young S.K."/>
            <person name="Zeng Q."/>
            <person name="Gargeya S."/>
            <person name="Fitzgerald M."/>
            <person name="Abouelleil A."/>
            <person name="Alvarado L."/>
            <person name="Chapman S.B."/>
            <person name="Gainer-Dewar J."/>
            <person name="Goldberg J."/>
            <person name="Griggs A."/>
            <person name="Gujja S."/>
            <person name="Hansen M."/>
            <person name="Howarth C."/>
            <person name="Imamovic A."/>
            <person name="Ireland A."/>
            <person name="Larimer J."/>
            <person name="McCowan C."/>
            <person name="Murphy C."/>
            <person name="Pearson M."/>
            <person name="Poon T.W."/>
            <person name="Priest M."/>
            <person name="Roberts A."/>
            <person name="Saif S."/>
            <person name="Shea T."/>
            <person name="Sykes S."/>
            <person name="Wortman J."/>
            <person name="Nusbaum C."/>
            <person name="Birren B."/>
        </authorList>
    </citation>
    <scope>NUCLEOTIDE SEQUENCE [LARGE SCALE GENOMIC DNA]</scope>
    <source>
        <strain evidence="2">APO3</strain>
    </source>
</reference>
<name>W4FVN3_APHAT</name>
<dbReference type="GeneID" id="20815793"/>
<dbReference type="VEuPathDB" id="FungiDB:H257_13797"/>